<name>M5PTV5_DESAF</name>
<feature type="compositionally biased region" description="Basic and acidic residues" evidence="1">
    <location>
        <begin position="331"/>
        <end position="343"/>
    </location>
</feature>
<protein>
    <submittedName>
        <fullName evidence="3">Polysaccharide lyase</fullName>
    </submittedName>
</protein>
<feature type="region of interest" description="Disordered" evidence="1">
    <location>
        <begin position="271"/>
        <end position="301"/>
    </location>
</feature>
<comment type="caution">
    <text evidence="3">The sequence shown here is derived from an EMBL/GenBank/DDBJ whole genome shotgun (WGS) entry which is preliminary data.</text>
</comment>
<dbReference type="Gene3D" id="2.60.40.10">
    <property type="entry name" value="Immunoglobulins"/>
    <property type="match status" value="2"/>
</dbReference>
<sequence length="642" mass="70481">MVMPFRQKIGRSRTTAALNLMLVLALVLSWASVAQAQTRNDILFTMEFEGSYSPMRPDGNSRISIVNSPVRSGTRAALIELSTSDPVNYRTELTSQSQHTFRLGQEYWVGMSIYLPSDWVKDYSTEIVMQIHSWPDKDLGEDWRNPPIALYVNGDQWQMRLRTDSKALTKMGQYELDKTFGNLGTIKRGGWTDWVFHIKYNYDSTGLLEAWADGKKVVDHKGPVTQNDKDGGFLKFGIYKWDWKGGATATSKRALYFDAFRIGGAGSDYASVAPSGTTPGGETPKPTPTPTPSEDANQTPSTSLLLLTRPFSIEEMFEPQASDDMALFETRASDESEPHEQSPTREYSSAEVQAPILTSPVGASNKAAPVLTWRGVEGATGYYYSVKGPQGLVHDMEYIPSDGNCVNGQCKVSLPVDLDDGTYTWWVASTDDYATSGPSRALSFSVDRAAPPTVPVAIAPEGGIANKATEMVWSAVEGAEEYELRISGKGGVVFETRLTAEAEGGQCSLPVMELGKGTYRWMVRAVGASGNSAWSKPMRFTLAPGAARPQPLEPQIVARQASPVLTWAHLPKASTYVVEVRDDSGVIFLRVVRASDVMQGGICSVQGPLLENGKQYLWRVRNQRNGVWSESSRLQLGQSTKQ</sequence>
<reference evidence="3 4" key="1">
    <citation type="journal article" date="2013" name="Genome Announc.">
        <title>Draft Genome Sequence for Desulfovibrio africanus Strain PCS.</title>
        <authorList>
            <person name="Brown S.D."/>
            <person name="Utturkar S.M."/>
            <person name="Arkin A.P."/>
            <person name="Deutschbauer A.M."/>
            <person name="Elias D.A."/>
            <person name="Hazen T.C."/>
            <person name="Chakraborty R."/>
        </authorList>
    </citation>
    <scope>NUCLEOTIDE SEQUENCE [LARGE SCALE GENOMIC DNA]</scope>
    <source>
        <strain evidence="3 4">PCS</strain>
    </source>
</reference>
<evidence type="ECO:0000313" key="4">
    <source>
        <dbReference type="Proteomes" id="UP000011922"/>
    </source>
</evidence>
<dbReference type="InterPro" id="IPR013783">
    <property type="entry name" value="Ig-like_fold"/>
</dbReference>
<dbReference type="Proteomes" id="UP000011922">
    <property type="component" value="Unassembled WGS sequence"/>
</dbReference>
<dbReference type="InterPro" id="IPR025975">
    <property type="entry name" value="Polysacc_lyase"/>
</dbReference>
<feature type="compositionally biased region" description="Low complexity" evidence="1">
    <location>
        <begin position="274"/>
        <end position="284"/>
    </location>
</feature>
<evidence type="ECO:0000256" key="2">
    <source>
        <dbReference type="SAM" id="SignalP"/>
    </source>
</evidence>
<gene>
    <name evidence="3" type="ORF">PCS_01432</name>
</gene>
<evidence type="ECO:0000313" key="3">
    <source>
        <dbReference type="EMBL" id="EMG37782.1"/>
    </source>
</evidence>
<dbReference type="Pfam" id="PF14099">
    <property type="entry name" value="Polysacc_lyase"/>
    <property type="match status" value="1"/>
</dbReference>
<dbReference type="OrthoDB" id="5490819at2"/>
<keyword evidence="2" id="KW-0732">Signal</keyword>
<organism evidence="3 4">
    <name type="scientific">Desulfocurvibacter africanus PCS</name>
    <dbReference type="NCBI Taxonomy" id="1262666"/>
    <lineage>
        <taxon>Bacteria</taxon>
        <taxon>Pseudomonadati</taxon>
        <taxon>Thermodesulfobacteriota</taxon>
        <taxon>Desulfovibrionia</taxon>
        <taxon>Desulfovibrionales</taxon>
        <taxon>Desulfovibrionaceae</taxon>
        <taxon>Desulfocurvibacter</taxon>
    </lineage>
</organism>
<dbReference type="GO" id="GO:0016829">
    <property type="term" value="F:lyase activity"/>
    <property type="evidence" value="ECO:0007669"/>
    <property type="project" value="UniProtKB-KW"/>
</dbReference>
<feature type="region of interest" description="Disordered" evidence="1">
    <location>
        <begin position="331"/>
        <end position="350"/>
    </location>
</feature>
<dbReference type="EMBL" id="AOSV01000013">
    <property type="protein sequence ID" value="EMG37782.1"/>
    <property type="molecule type" value="Genomic_DNA"/>
</dbReference>
<dbReference type="AlphaFoldDB" id="M5PTV5"/>
<proteinExistence type="predicted"/>
<dbReference type="PATRIC" id="fig|1262666.3.peg.1451"/>
<dbReference type="Gene3D" id="2.60.120.200">
    <property type="match status" value="1"/>
</dbReference>
<keyword evidence="3" id="KW-0456">Lyase</keyword>
<dbReference type="RefSeq" id="WP_005985556.1">
    <property type="nucleotide sequence ID" value="NZ_AOSV01000013.1"/>
</dbReference>
<evidence type="ECO:0000256" key="1">
    <source>
        <dbReference type="SAM" id="MobiDB-lite"/>
    </source>
</evidence>
<feature type="chain" id="PRO_5004069512" evidence="2">
    <location>
        <begin position="37"/>
        <end position="642"/>
    </location>
</feature>
<feature type="signal peptide" evidence="2">
    <location>
        <begin position="1"/>
        <end position="36"/>
    </location>
</feature>
<accession>M5PTV5</accession>